<evidence type="ECO:0000313" key="2">
    <source>
        <dbReference type="EMBL" id="MBB5212683.1"/>
    </source>
</evidence>
<evidence type="ECO:0000313" key="3">
    <source>
        <dbReference type="Proteomes" id="UP000563601"/>
    </source>
</evidence>
<keyword evidence="1" id="KW-1133">Transmembrane helix</keyword>
<accession>A0AA89PEV7</accession>
<protein>
    <submittedName>
        <fullName evidence="2">Uncharacterized protein</fullName>
    </submittedName>
</protein>
<dbReference type="Proteomes" id="UP000563601">
    <property type="component" value="Unassembled WGS sequence"/>
</dbReference>
<dbReference type="EMBL" id="JACHHR010000003">
    <property type="protein sequence ID" value="MBB5212683.1"/>
    <property type="molecule type" value="Genomic_DNA"/>
</dbReference>
<keyword evidence="1" id="KW-0812">Transmembrane</keyword>
<organism evidence="2 3">
    <name type="scientific">Microbulbifer hydrolyticus</name>
    <dbReference type="NCBI Taxonomy" id="48074"/>
    <lineage>
        <taxon>Bacteria</taxon>
        <taxon>Pseudomonadati</taxon>
        <taxon>Pseudomonadota</taxon>
        <taxon>Gammaproteobacteria</taxon>
        <taxon>Cellvibrionales</taxon>
        <taxon>Microbulbiferaceae</taxon>
        <taxon>Microbulbifer</taxon>
    </lineage>
</organism>
<gene>
    <name evidence="2" type="ORF">HNQ53_002908</name>
</gene>
<keyword evidence="1" id="KW-0472">Membrane</keyword>
<reference evidence="2 3" key="1">
    <citation type="submission" date="2020-08" db="EMBL/GenBank/DDBJ databases">
        <title>Genomic Encyclopedia of Type Strains, Phase IV (KMG-IV): sequencing the most valuable type-strain genomes for metagenomic binning, comparative biology and taxonomic classification.</title>
        <authorList>
            <person name="Goeker M."/>
        </authorList>
    </citation>
    <scope>NUCLEOTIDE SEQUENCE [LARGE SCALE GENOMIC DNA]</scope>
    <source>
        <strain evidence="2 3">DSM 11525</strain>
    </source>
</reference>
<sequence>MAVLWNYTTKIYGLIAILFLWVGGQWCFWESGDVHVADASESQRPHLTFVYSVVLRNNVLII</sequence>
<evidence type="ECO:0000256" key="1">
    <source>
        <dbReference type="SAM" id="Phobius"/>
    </source>
</evidence>
<dbReference type="AlphaFoldDB" id="A0AA89PEV7"/>
<feature type="transmembrane region" description="Helical" evidence="1">
    <location>
        <begin position="12"/>
        <end position="29"/>
    </location>
</feature>
<comment type="caution">
    <text evidence="2">The sequence shown here is derived from an EMBL/GenBank/DDBJ whole genome shotgun (WGS) entry which is preliminary data.</text>
</comment>
<name>A0AA89PEV7_9GAMM</name>
<proteinExistence type="predicted"/>